<dbReference type="Pfam" id="PF02065">
    <property type="entry name" value="Melibiase"/>
    <property type="match status" value="1"/>
</dbReference>
<dbReference type="GO" id="GO:0016052">
    <property type="term" value="P:carbohydrate catabolic process"/>
    <property type="evidence" value="ECO:0007669"/>
    <property type="project" value="InterPro"/>
</dbReference>
<protein>
    <submittedName>
        <fullName evidence="3">Alpha-galactosidase</fullName>
    </submittedName>
</protein>
<evidence type="ECO:0000256" key="2">
    <source>
        <dbReference type="ARBA" id="ARBA00023295"/>
    </source>
</evidence>
<keyword evidence="4" id="KW-1185">Reference proteome</keyword>
<dbReference type="GO" id="GO:0004557">
    <property type="term" value="F:alpha-galactosidase activity"/>
    <property type="evidence" value="ECO:0007669"/>
    <property type="project" value="InterPro"/>
</dbReference>
<organism evidence="3 4">
    <name type="scientific">Anaerobacterium chartisolvens</name>
    <dbReference type="NCBI Taxonomy" id="1297424"/>
    <lineage>
        <taxon>Bacteria</taxon>
        <taxon>Bacillati</taxon>
        <taxon>Bacillota</taxon>
        <taxon>Clostridia</taxon>
        <taxon>Eubacteriales</taxon>
        <taxon>Oscillospiraceae</taxon>
        <taxon>Anaerobacterium</taxon>
    </lineage>
</organism>
<accession>A0A369AZB4</accession>
<dbReference type="InterPro" id="IPR002252">
    <property type="entry name" value="Glyco_hydro_36"/>
</dbReference>
<dbReference type="AlphaFoldDB" id="A0A369AZB4"/>
<dbReference type="Gene3D" id="2.70.98.60">
    <property type="entry name" value="alpha-galactosidase from lactobacil brevis"/>
    <property type="match status" value="1"/>
</dbReference>
<proteinExistence type="predicted"/>
<dbReference type="Gene3D" id="3.20.20.70">
    <property type="entry name" value="Aldolase class I"/>
    <property type="match status" value="1"/>
</dbReference>
<dbReference type="PANTHER" id="PTHR43053">
    <property type="entry name" value="GLYCOSIDASE FAMILY 31"/>
    <property type="match status" value="1"/>
</dbReference>
<dbReference type="PANTHER" id="PTHR43053:SF3">
    <property type="entry name" value="ALPHA-GALACTOSIDASE C-RELATED"/>
    <property type="match status" value="1"/>
</dbReference>
<evidence type="ECO:0000313" key="4">
    <source>
        <dbReference type="Proteomes" id="UP000253034"/>
    </source>
</evidence>
<keyword evidence="1" id="KW-0378">Hydrolase</keyword>
<dbReference type="EMBL" id="QPJT01000014">
    <property type="protein sequence ID" value="RCX14772.1"/>
    <property type="molecule type" value="Genomic_DNA"/>
</dbReference>
<reference evidence="3 4" key="1">
    <citation type="submission" date="2018-07" db="EMBL/GenBank/DDBJ databases">
        <title>Genomic Encyclopedia of Type Strains, Phase IV (KMG-IV): sequencing the most valuable type-strain genomes for metagenomic binning, comparative biology and taxonomic classification.</title>
        <authorList>
            <person name="Goeker M."/>
        </authorList>
    </citation>
    <scope>NUCLEOTIDE SEQUENCE [LARGE SCALE GENOMIC DNA]</scope>
    <source>
        <strain evidence="3 4">DSM 27016</strain>
    </source>
</reference>
<evidence type="ECO:0000313" key="3">
    <source>
        <dbReference type="EMBL" id="RCX14772.1"/>
    </source>
</evidence>
<dbReference type="OrthoDB" id="9758822at2"/>
<evidence type="ECO:0000256" key="1">
    <source>
        <dbReference type="ARBA" id="ARBA00022801"/>
    </source>
</evidence>
<keyword evidence="2" id="KW-0326">Glycosidase</keyword>
<dbReference type="CDD" id="cd14791">
    <property type="entry name" value="GH36"/>
    <property type="match status" value="1"/>
</dbReference>
<dbReference type="InterPro" id="IPR013785">
    <property type="entry name" value="Aldolase_TIM"/>
</dbReference>
<comment type="caution">
    <text evidence="3">The sequence shown here is derived from an EMBL/GenBank/DDBJ whole genome shotgun (WGS) entry which is preliminary data.</text>
</comment>
<name>A0A369AZB4_9FIRM</name>
<dbReference type="SUPFAM" id="SSF51445">
    <property type="entry name" value="(Trans)glycosidases"/>
    <property type="match status" value="1"/>
</dbReference>
<gene>
    <name evidence="3" type="ORF">DFR58_1145</name>
</gene>
<sequence>MSRILSEYIFGDISVRYLINEAGNVGIEILPASLKEKAVQDKKYNIDSLVQAYIKGDDFSGGFANGHTMRNGQSTSVLEYDSQRADYNNGTQIITTVLKNGNGHFARHILKYKEGLKAFEVNTIYSNKSDKAIDVEMLSSFSLGGLTPFIEGEAYESMNVHRIRSCWSNEGRLITESVEELQLEPSWSQHGVRSEKFGQIGSMPVRKYFPFVAVEDTITGVVWAAQLACASSWQMEVYRRDDALCVSGGLADFDFGHWMKTLQPGEELETPSAYLTVGRGSVDEAAQRLLTIPKDKFDKINKFERLPVLFNEFCTTWGYPSHDNIKKILDIIKGRGVDCFVIDAGWSADNENGWDTTVGDWVVSPDLFPQGLGETVKMIKDAGMLPGIWFEFENCCSKAKAYEDETHLLKRNGKVITSGVRRFWDMSDPFVVDYLTEKVICMLKQYGFKYLKVDYNETIGVGCDGYESLGEGLRQRVLASQAFFAKIREEVSDIIIENCSSGGHRLEPSMMALCDMASFSDAHECNEIPIIAANLHRVISPCQSQIWAVLRKTDSRKRIIYSIISTFLGVMCLSGDVYDLDKEQWDVIDEGISFYHSISDIILNGTTTFFGSKLKGYRNPKGWQGIVRKADNEKEAVVLIHTFNRDFPDSIEIPVGGSYEIHKTFCTFGNNISLKDGCLSVQMKEEFEAVAVCLKLRKY</sequence>
<dbReference type="InterPro" id="IPR038417">
    <property type="entry name" value="Alpga-gal_N_sf"/>
</dbReference>
<dbReference type="InterPro" id="IPR017853">
    <property type="entry name" value="GH"/>
</dbReference>
<dbReference type="Proteomes" id="UP000253034">
    <property type="component" value="Unassembled WGS sequence"/>
</dbReference>
<dbReference type="InterPro" id="IPR050985">
    <property type="entry name" value="Alpha-glycosidase_related"/>
</dbReference>
<dbReference type="RefSeq" id="WP_114298215.1">
    <property type="nucleotide sequence ID" value="NZ_QPJT01000014.1"/>
</dbReference>